<dbReference type="KEGG" id="mdn:JT25_007800"/>
<proteinExistence type="inferred from homology"/>
<dbReference type="InterPro" id="IPR004114">
    <property type="entry name" value="THUMP_dom"/>
</dbReference>
<name>A0A126T2U6_9GAMM</name>
<gene>
    <name evidence="6" type="primary">rlmL</name>
    <name evidence="9" type="ORF">JT25_007800</name>
</gene>
<keyword evidence="1 6" id="KW-0963">Cytoplasm</keyword>
<dbReference type="Pfam" id="PF01170">
    <property type="entry name" value="UPF0020"/>
    <property type="match status" value="1"/>
</dbReference>
<dbReference type="PROSITE" id="PS00092">
    <property type="entry name" value="N6_MTASE"/>
    <property type="match status" value="1"/>
</dbReference>
<comment type="catalytic activity">
    <reaction evidence="6">
        <text>guanosine(2445) in 23S rRNA + S-adenosyl-L-methionine = N(2)-methylguanosine(2445) in 23S rRNA + S-adenosyl-L-homocysteine + H(+)</text>
        <dbReference type="Rhea" id="RHEA:42740"/>
        <dbReference type="Rhea" id="RHEA-COMP:10215"/>
        <dbReference type="Rhea" id="RHEA-COMP:10216"/>
        <dbReference type="ChEBI" id="CHEBI:15378"/>
        <dbReference type="ChEBI" id="CHEBI:57856"/>
        <dbReference type="ChEBI" id="CHEBI:59789"/>
        <dbReference type="ChEBI" id="CHEBI:74269"/>
        <dbReference type="ChEBI" id="CHEBI:74481"/>
        <dbReference type="EC" id="2.1.1.173"/>
    </reaction>
</comment>
<dbReference type="PANTHER" id="PTHR47313">
    <property type="entry name" value="RIBOSOMAL RNA LARGE SUBUNIT METHYLTRANSFERASE K/L"/>
    <property type="match status" value="1"/>
</dbReference>
<dbReference type="InterPro" id="IPR002052">
    <property type="entry name" value="DNA_methylase_N6_adenine_CS"/>
</dbReference>
<reference evidence="9 10" key="1">
    <citation type="journal article" date="2015" name="Environ. Microbiol.">
        <title>Methane oxidation coupled to nitrate reduction under hypoxia by the Gammaproteobacterium Methylomonas denitrificans, sp. nov. type strain FJG1.</title>
        <authorList>
            <person name="Kits K.D."/>
            <person name="Klotz M.G."/>
            <person name="Stein L.Y."/>
        </authorList>
    </citation>
    <scope>NUCLEOTIDE SEQUENCE [LARGE SCALE GENOMIC DNA]</scope>
    <source>
        <strain evidence="9 10">FJG1</strain>
    </source>
</reference>
<dbReference type="STRING" id="1538553.JT25_007800"/>
<comment type="subcellular location">
    <subcellularLocation>
        <location evidence="6">Cytoplasm</location>
    </subcellularLocation>
</comment>
<protein>
    <recommendedName>
        <fullName evidence="6">Ribosomal RNA large subunit methyltransferase K/L</fullName>
    </recommendedName>
    <domain>
        <recommendedName>
            <fullName evidence="6">23S rRNA m2G2445 methyltransferase</fullName>
            <ecNumber evidence="6">2.1.1.173</ecNumber>
        </recommendedName>
        <alternativeName>
            <fullName evidence="6">rRNA (guanine-N(2)-)-methyltransferase RlmL</fullName>
        </alternativeName>
    </domain>
    <domain>
        <recommendedName>
            <fullName evidence="6">23S rRNA m7G2069 methyltransferase</fullName>
            <ecNumber evidence="6">2.1.1.264</ecNumber>
        </recommendedName>
        <alternativeName>
            <fullName evidence="6">rRNA (guanine-N(7)-)-methyltransferase RlmK</fullName>
        </alternativeName>
    </domain>
</protein>
<dbReference type="Pfam" id="PF10672">
    <property type="entry name" value="Methyltrans_SAM"/>
    <property type="match status" value="1"/>
</dbReference>
<sequence length="731" mass="82748">MTQYHLFATTPKAMEGILANEIKALGGQNVREKMAGVAFEGDLALAYRVCLWSRTANRVFLPLSSFEVKSQQDLYDGVKKINWFEHIKPDDSLAVSFSSKNNPAINNTHFGALKVKDAIVDQMRAKFNKRPNIDTDRPSIRVNVYLHNDTAQLSLDLSGESLHKRGYRDVNIAAPIKENLAAAILLRAGWPKIAEQGGSLLDPMCGSGTMLLEGAMIAADYAPGLQRDYFGFLGWKKHDAELWQSLLDEANRRRDVGLSKMPVIVGFDQDRRTVVAALQHVENAGLAGKIHIERRDIADATAAEGWPKGLIACNPPYGERLGDEAETSELYRRFGEVLKQRFVGWQVAMIISNPELGFRLGVRSQKPITLFNGALECKLLRFNIEGQTFFEPKAKSQQERIEQISRRTETEQPDNQAEMFANRLRKNLKKIGKWAKQNQVSCYRLYDADLPEYAVAVDVYQGEQTWVNVQEYESPKTIDPAKANQRLAGAMVEIPKVLEIPKEQVFLKIRRKQKSTDQYEKQGESGRFHVVEEGGCKFWVNFEDYLDTGLFLDHRPIRLLIQQQARGKRFLNLFAYTGSASVHAAVGGAASSVTVDMSNTYLDWAKRNFDLNGIQGDHKLLRANCVEWLAEQAGAKDKPQFDLIFLDPPTFSNSKKMDEAFDIQNDHLHLLRSAVALLAADGVLYFSTNFRRFKLDRQALADLQIEDISAQTIPEDFARDQKIHYCWRIKR</sequence>
<keyword evidence="3 6" id="KW-0489">Methyltransferase</keyword>
<dbReference type="CDD" id="cd02440">
    <property type="entry name" value="AdoMet_MTases"/>
    <property type="match status" value="1"/>
</dbReference>
<keyword evidence="5 6" id="KW-0949">S-adenosyl-L-methionine</keyword>
<keyword evidence="2 6" id="KW-0698">rRNA processing</keyword>
<dbReference type="OrthoDB" id="9809404at2"/>
<evidence type="ECO:0000256" key="3">
    <source>
        <dbReference type="ARBA" id="ARBA00022603"/>
    </source>
</evidence>
<dbReference type="PROSITE" id="PS01261">
    <property type="entry name" value="UPF0020"/>
    <property type="match status" value="1"/>
</dbReference>
<dbReference type="InterPro" id="IPR019614">
    <property type="entry name" value="SAM-dep_methyl-trfase"/>
</dbReference>
<dbReference type="InterPro" id="IPR029063">
    <property type="entry name" value="SAM-dependent_MTases_sf"/>
</dbReference>
<dbReference type="CDD" id="cd11715">
    <property type="entry name" value="THUMP_AdoMetMT"/>
    <property type="match status" value="1"/>
</dbReference>
<organism evidence="9 10">
    <name type="scientific">Methylomonas denitrificans</name>
    <dbReference type="NCBI Taxonomy" id="1538553"/>
    <lineage>
        <taxon>Bacteria</taxon>
        <taxon>Pseudomonadati</taxon>
        <taxon>Pseudomonadota</taxon>
        <taxon>Gammaproteobacteria</taxon>
        <taxon>Methylococcales</taxon>
        <taxon>Methylococcaceae</taxon>
        <taxon>Methylomonas</taxon>
    </lineage>
</organism>
<dbReference type="GO" id="GO:0070043">
    <property type="term" value="F:rRNA (guanine-N7-)-methyltransferase activity"/>
    <property type="evidence" value="ECO:0007669"/>
    <property type="project" value="UniProtKB-UniRule"/>
</dbReference>
<dbReference type="Proteomes" id="UP000030512">
    <property type="component" value="Chromosome"/>
</dbReference>
<dbReference type="NCBIfam" id="NF008748">
    <property type="entry name" value="PRK11783.1"/>
    <property type="match status" value="1"/>
</dbReference>
<dbReference type="RefSeq" id="WP_062328182.1">
    <property type="nucleotide sequence ID" value="NZ_CP014476.1"/>
</dbReference>
<dbReference type="Gene3D" id="3.30.2130.30">
    <property type="match status" value="1"/>
</dbReference>
<dbReference type="InterPro" id="IPR053943">
    <property type="entry name" value="RlmKL-like_Mtase_CS"/>
</dbReference>
<dbReference type="AlphaFoldDB" id="A0A126T2U6"/>
<keyword evidence="4 6" id="KW-0808">Transferase</keyword>
<accession>A0A126T2U6</accession>
<evidence type="ECO:0000313" key="10">
    <source>
        <dbReference type="Proteomes" id="UP000030512"/>
    </source>
</evidence>
<evidence type="ECO:0000256" key="5">
    <source>
        <dbReference type="ARBA" id="ARBA00022691"/>
    </source>
</evidence>
<dbReference type="PANTHER" id="PTHR47313:SF1">
    <property type="entry name" value="RIBOSOMAL RNA LARGE SUBUNIT METHYLTRANSFERASE K_L"/>
    <property type="match status" value="1"/>
</dbReference>
<dbReference type="InterPro" id="IPR000241">
    <property type="entry name" value="RlmKL-like_Mtase"/>
</dbReference>
<dbReference type="EC" id="2.1.1.173" evidence="6"/>
<dbReference type="PROSITE" id="PS51165">
    <property type="entry name" value="THUMP"/>
    <property type="match status" value="1"/>
</dbReference>
<dbReference type="GO" id="GO:0003723">
    <property type="term" value="F:RNA binding"/>
    <property type="evidence" value="ECO:0007669"/>
    <property type="project" value="UniProtKB-UniRule"/>
</dbReference>
<dbReference type="PIRSF" id="PIRSF037618">
    <property type="entry name" value="RNA_Mtase_bacteria_prd"/>
    <property type="match status" value="1"/>
</dbReference>
<evidence type="ECO:0000313" key="9">
    <source>
        <dbReference type="EMBL" id="AMK76395.1"/>
    </source>
</evidence>
<evidence type="ECO:0000256" key="6">
    <source>
        <dbReference type="HAMAP-Rule" id="MF_01858"/>
    </source>
</evidence>
<keyword evidence="10" id="KW-1185">Reference proteome</keyword>
<dbReference type="Pfam" id="PF22020">
    <property type="entry name" value="RlmL_1st"/>
    <property type="match status" value="1"/>
</dbReference>
<evidence type="ECO:0000256" key="7">
    <source>
        <dbReference type="PROSITE-ProRule" id="PRU00529"/>
    </source>
</evidence>
<evidence type="ECO:0000256" key="4">
    <source>
        <dbReference type="ARBA" id="ARBA00022679"/>
    </source>
</evidence>
<dbReference type="EC" id="2.1.1.264" evidence="6"/>
<evidence type="ECO:0000256" key="1">
    <source>
        <dbReference type="ARBA" id="ARBA00022490"/>
    </source>
</evidence>
<dbReference type="EMBL" id="CP014476">
    <property type="protein sequence ID" value="AMK76395.1"/>
    <property type="molecule type" value="Genomic_DNA"/>
</dbReference>
<dbReference type="Gene3D" id="3.40.50.150">
    <property type="entry name" value="Vaccinia Virus protein VP39"/>
    <property type="match status" value="2"/>
</dbReference>
<comment type="similarity">
    <text evidence="6">Belongs to the methyltransferase superfamily. RlmKL family.</text>
</comment>
<dbReference type="GO" id="GO:0005737">
    <property type="term" value="C:cytoplasm"/>
    <property type="evidence" value="ECO:0007669"/>
    <property type="project" value="UniProtKB-SubCell"/>
</dbReference>
<comment type="function">
    <text evidence="6">Specifically methylates the guanine in position 2445 (m2G2445) and the guanine in position 2069 (m7G2069) of 23S rRNA.</text>
</comment>
<dbReference type="HAMAP" id="MF_01858">
    <property type="entry name" value="23SrRNA_methyltr_KL"/>
    <property type="match status" value="1"/>
</dbReference>
<keyword evidence="7" id="KW-0694">RNA-binding</keyword>
<dbReference type="InterPro" id="IPR017244">
    <property type="entry name" value="23SrRNA_methyltr_KL"/>
</dbReference>
<dbReference type="InterPro" id="IPR054170">
    <property type="entry name" value="RlmL_1st"/>
</dbReference>
<feature type="domain" description="THUMP" evidence="8">
    <location>
        <begin position="45"/>
        <end position="157"/>
    </location>
</feature>
<dbReference type="Pfam" id="PF02926">
    <property type="entry name" value="THUMP"/>
    <property type="match status" value="1"/>
</dbReference>
<comment type="catalytic activity">
    <reaction evidence="6">
        <text>guanosine(2069) in 23S rRNA + S-adenosyl-L-methionine = N(2)-methylguanosine(2069) in 23S rRNA + S-adenosyl-L-homocysteine + H(+)</text>
        <dbReference type="Rhea" id="RHEA:43772"/>
        <dbReference type="Rhea" id="RHEA-COMP:10688"/>
        <dbReference type="Rhea" id="RHEA-COMP:10689"/>
        <dbReference type="ChEBI" id="CHEBI:15378"/>
        <dbReference type="ChEBI" id="CHEBI:57856"/>
        <dbReference type="ChEBI" id="CHEBI:59789"/>
        <dbReference type="ChEBI" id="CHEBI:74269"/>
        <dbReference type="ChEBI" id="CHEBI:74481"/>
        <dbReference type="EC" id="2.1.1.264"/>
    </reaction>
</comment>
<dbReference type="SUPFAM" id="SSF53335">
    <property type="entry name" value="S-adenosyl-L-methionine-dependent methyltransferases"/>
    <property type="match status" value="2"/>
</dbReference>
<evidence type="ECO:0000259" key="8">
    <source>
        <dbReference type="PROSITE" id="PS51165"/>
    </source>
</evidence>
<evidence type="ECO:0000256" key="2">
    <source>
        <dbReference type="ARBA" id="ARBA00022552"/>
    </source>
</evidence>
<dbReference type="Gene3D" id="3.30.750.80">
    <property type="entry name" value="RNA methyltransferase domain (HRMD) like"/>
    <property type="match status" value="1"/>
</dbReference>
<dbReference type="GO" id="GO:0052915">
    <property type="term" value="F:23S rRNA (guanine(2445)-N(2))-methyltransferase activity"/>
    <property type="evidence" value="ECO:0007669"/>
    <property type="project" value="UniProtKB-UniRule"/>
</dbReference>
<dbReference type="SMART" id="SM00981">
    <property type="entry name" value="THUMP"/>
    <property type="match status" value="1"/>
</dbReference>